<organism evidence="1 2">
    <name type="scientific">Stentor coeruleus</name>
    <dbReference type="NCBI Taxonomy" id="5963"/>
    <lineage>
        <taxon>Eukaryota</taxon>
        <taxon>Sar</taxon>
        <taxon>Alveolata</taxon>
        <taxon>Ciliophora</taxon>
        <taxon>Postciliodesmatophora</taxon>
        <taxon>Heterotrichea</taxon>
        <taxon>Heterotrichida</taxon>
        <taxon>Stentoridae</taxon>
        <taxon>Stentor</taxon>
    </lineage>
</organism>
<comment type="caution">
    <text evidence="1">The sequence shown here is derived from an EMBL/GenBank/DDBJ whole genome shotgun (WGS) entry which is preliminary data.</text>
</comment>
<evidence type="ECO:0000313" key="2">
    <source>
        <dbReference type="Proteomes" id="UP000187209"/>
    </source>
</evidence>
<accession>A0A1R2BE44</accession>
<sequence>MGCFQTSNKAPFAVLIKNIIEKNNIKLLLSLVNSKTIKNSKDSYLDIINLPITKTKLFQMNALGYSLYIGRYRIFEILHKFGCSLSKMDELFYSQGVSALDIICFKGFSDIIRYYLPFYIEAYPNGKYKEILFSIEVKNGEDVLKPSENFTPIQTLVRYGHIQALTVVCEFFIGKSLIPHEFDLNYCNEEGENSALIACRYGNYAMVKFLYHKCGCKFTELNKAKENAIQIAVAGSRVYLVLEYTKIVSFLVNVVGVNITYNYEETLLLAENRELIAFIECALQKSSLPVRKEDLEKKCCKNQDKTHESQSSDGKSYQEQNFIVLYRKEYEDYTDSVPSSIADCGNSITSFVGSMLEFHK</sequence>
<evidence type="ECO:0000313" key="1">
    <source>
        <dbReference type="EMBL" id="OMJ74885.1"/>
    </source>
</evidence>
<dbReference type="EMBL" id="MPUH01000723">
    <property type="protein sequence ID" value="OMJ74885.1"/>
    <property type="molecule type" value="Genomic_DNA"/>
</dbReference>
<dbReference type="AlphaFoldDB" id="A0A1R2BE44"/>
<dbReference type="Gene3D" id="1.25.40.20">
    <property type="entry name" value="Ankyrin repeat-containing domain"/>
    <property type="match status" value="1"/>
</dbReference>
<name>A0A1R2BE44_9CILI</name>
<dbReference type="InterPro" id="IPR036770">
    <property type="entry name" value="Ankyrin_rpt-contain_sf"/>
</dbReference>
<proteinExistence type="predicted"/>
<dbReference type="Proteomes" id="UP000187209">
    <property type="component" value="Unassembled WGS sequence"/>
</dbReference>
<reference evidence="1 2" key="1">
    <citation type="submission" date="2016-11" db="EMBL/GenBank/DDBJ databases">
        <title>The macronuclear genome of Stentor coeruleus: a giant cell with tiny introns.</title>
        <authorList>
            <person name="Slabodnick M."/>
            <person name="Ruby J.G."/>
            <person name="Reiff S.B."/>
            <person name="Swart E.C."/>
            <person name="Gosai S."/>
            <person name="Prabakaran S."/>
            <person name="Witkowska E."/>
            <person name="Larue G.E."/>
            <person name="Fisher S."/>
            <person name="Freeman R.M."/>
            <person name="Gunawardena J."/>
            <person name="Chu W."/>
            <person name="Stover N.A."/>
            <person name="Gregory B.D."/>
            <person name="Nowacki M."/>
            <person name="Derisi J."/>
            <person name="Roy S.W."/>
            <person name="Marshall W.F."/>
            <person name="Sood P."/>
        </authorList>
    </citation>
    <scope>NUCLEOTIDE SEQUENCE [LARGE SCALE GENOMIC DNA]</scope>
    <source>
        <strain evidence="1">WM001</strain>
    </source>
</reference>
<keyword evidence="2" id="KW-1185">Reference proteome</keyword>
<dbReference type="SUPFAM" id="SSF48403">
    <property type="entry name" value="Ankyrin repeat"/>
    <property type="match status" value="1"/>
</dbReference>
<gene>
    <name evidence="1" type="ORF">SteCoe_26092</name>
</gene>
<evidence type="ECO:0008006" key="3">
    <source>
        <dbReference type="Google" id="ProtNLM"/>
    </source>
</evidence>
<protein>
    <recommendedName>
        <fullName evidence="3">DUF3447 domain-containing protein</fullName>
    </recommendedName>
</protein>